<organism evidence="1 2">
    <name type="scientific">Bergeriella denitrificans</name>
    <name type="common">Neisseria denitrificans</name>
    <dbReference type="NCBI Taxonomy" id="494"/>
    <lineage>
        <taxon>Bacteria</taxon>
        <taxon>Pseudomonadati</taxon>
        <taxon>Pseudomonadota</taxon>
        <taxon>Betaproteobacteria</taxon>
        <taxon>Neisseriales</taxon>
        <taxon>Neisseriaceae</taxon>
        <taxon>Bergeriella</taxon>
    </lineage>
</organism>
<gene>
    <name evidence="1" type="ORF">NCTC10295_00524</name>
</gene>
<evidence type="ECO:0008006" key="3">
    <source>
        <dbReference type="Google" id="ProtNLM"/>
    </source>
</evidence>
<accession>A0A378UGZ3</accession>
<evidence type="ECO:0000313" key="1">
    <source>
        <dbReference type="EMBL" id="STZ75771.1"/>
    </source>
</evidence>
<protein>
    <recommendedName>
        <fullName evidence="3">Lipoprotein</fullName>
    </recommendedName>
</protein>
<dbReference type="NCBIfam" id="NF047841">
    <property type="entry name" value="HLGFF_fam"/>
    <property type="match status" value="1"/>
</dbReference>
<dbReference type="Proteomes" id="UP000254651">
    <property type="component" value="Unassembled WGS sequence"/>
</dbReference>
<name>A0A378UGZ3_BERDE</name>
<dbReference type="EMBL" id="UGQS01000001">
    <property type="protein sequence ID" value="STZ75771.1"/>
    <property type="molecule type" value="Genomic_DNA"/>
</dbReference>
<dbReference type="AlphaFoldDB" id="A0A378UGZ3"/>
<keyword evidence="2" id="KW-1185">Reference proteome</keyword>
<dbReference type="InterPro" id="IPR058172">
    <property type="entry name" value="HLGFF_Neisseriales"/>
</dbReference>
<proteinExistence type="predicted"/>
<dbReference type="RefSeq" id="WP_066077454.1">
    <property type="nucleotide sequence ID" value="NZ_CP181246.1"/>
</dbReference>
<reference evidence="1 2" key="1">
    <citation type="submission" date="2018-06" db="EMBL/GenBank/DDBJ databases">
        <authorList>
            <consortium name="Pathogen Informatics"/>
            <person name="Doyle S."/>
        </authorList>
    </citation>
    <scope>NUCLEOTIDE SEQUENCE [LARGE SCALE GENOMIC DNA]</scope>
    <source>
        <strain evidence="1 2">NCTC10295</strain>
    </source>
</reference>
<evidence type="ECO:0000313" key="2">
    <source>
        <dbReference type="Proteomes" id="UP000254651"/>
    </source>
</evidence>
<sequence>MHYFSIHTQAGGHLGFLIMTADDESAERPQSGGFVVKLQSEEAPQDKEAVALLRPLQSLEAALLWRVEKDRVTLYDGDTPVGSIRNEYLTLQGKVLLLNDLTGIM</sequence>